<sequence length="376" mass="42577">MANPYICLNKEKSMKGLVTFCRWFVGVLFIFSGLIKLNDPLGFSYKLDEYFSAAVLGLEFLQPFALPLAIFLVIFEVILGIMLLIGFQRKFTIWSLLLMIGFFTFLTFYSAYFDKVTDCGCFGDAIPLVPWESFAKDVVLLVMILILFFNMDKWKSAFAKAKSSIIILVSTIICFIIAYYVLMHLPILDFRAYKVGTDIEVAMQEDPSQPDIYGYDWYYTVDGKEEIITTDGQVPEGRPGYDKVETRIIQEAALPKIHDFSIEKDGEDYTQEILDKEKVAFVMIYDVSKIEEGGMEKLASFTTRAQAAGYEVIGLSANGIEQLEPLMKSYDFSIPFYTTDGTQLKTAVRSTPAVMTIKKGVVTGKSHWNDFESLSL</sequence>
<dbReference type="InterPro" id="IPR009908">
    <property type="entry name" value="Methylamine_util_MauE"/>
</dbReference>
<dbReference type="NCBIfam" id="NF045576">
    <property type="entry name" value="BT_3928_fam"/>
    <property type="match status" value="1"/>
</dbReference>
<feature type="transmembrane region" description="Helical" evidence="5">
    <location>
        <begin position="133"/>
        <end position="151"/>
    </location>
</feature>
<evidence type="ECO:0000313" key="8">
    <source>
        <dbReference type="Proteomes" id="UP000239002"/>
    </source>
</evidence>
<feature type="transmembrane region" description="Helical" evidence="5">
    <location>
        <begin position="64"/>
        <end position="86"/>
    </location>
</feature>
<dbReference type="Pfam" id="PF07291">
    <property type="entry name" value="MauE"/>
    <property type="match status" value="1"/>
</dbReference>
<evidence type="ECO:0000256" key="3">
    <source>
        <dbReference type="ARBA" id="ARBA00022989"/>
    </source>
</evidence>
<protein>
    <submittedName>
        <fullName evidence="7">DoxX-like protein</fullName>
    </submittedName>
</protein>
<feature type="transmembrane region" description="Helical" evidence="5">
    <location>
        <begin position="20"/>
        <end position="37"/>
    </location>
</feature>
<feature type="transmembrane region" description="Helical" evidence="5">
    <location>
        <begin position="93"/>
        <end position="113"/>
    </location>
</feature>
<evidence type="ECO:0000313" key="7">
    <source>
        <dbReference type="EMBL" id="PPK95076.1"/>
    </source>
</evidence>
<keyword evidence="3 5" id="KW-1133">Transmembrane helix</keyword>
<evidence type="ECO:0000259" key="6">
    <source>
        <dbReference type="Pfam" id="PF07291"/>
    </source>
</evidence>
<dbReference type="GO" id="GO:0016020">
    <property type="term" value="C:membrane"/>
    <property type="evidence" value="ECO:0007669"/>
    <property type="project" value="UniProtKB-SubCell"/>
</dbReference>
<dbReference type="AlphaFoldDB" id="A0A2S6ILM2"/>
<gene>
    <name evidence="7" type="ORF">LY01_01829</name>
</gene>
<organism evidence="7 8">
    <name type="scientific">Nonlabens xylanidelens</name>
    <dbReference type="NCBI Taxonomy" id="191564"/>
    <lineage>
        <taxon>Bacteria</taxon>
        <taxon>Pseudomonadati</taxon>
        <taxon>Bacteroidota</taxon>
        <taxon>Flavobacteriia</taxon>
        <taxon>Flavobacteriales</taxon>
        <taxon>Flavobacteriaceae</taxon>
        <taxon>Nonlabens</taxon>
    </lineage>
</organism>
<proteinExistence type="predicted"/>
<keyword evidence="4 5" id="KW-0472">Membrane</keyword>
<evidence type="ECO:0000256" key="2">
    <source>
        <dbReference type="ARBA" id="ARBA00022692"/>
    </source>
</evidence>
<dbReference type="Proteomes" id="UP000239002">
    <property type="component" value="Unassembled WGS sequence"/>
</dbReference>
<accession>A0A2S6ILM2</accession>
<evidence type="ECO:0000256" key="4">
    <source>
        <dbReference type="ARBA" id="ARBA00023136"/>
    </source>
</evidence>
<name>A0A2S6ILM2_9FLAO</name>
<dbReference type="GO" id="GO:0030416">
    <property type="term" value="P:methylamine metabolic process"/>
    <property type="evidence" value="ECO:0007669"/>
    <property type="project" value="InterPro"/>
</dbReference>
<keyword evidence="8" id="KW-1185">Reference proteome</keyword>
<evidence type="ECO:0000256" key="1">
    <source>
        <dbReference type="ARBA" id="ARBA00004141"/>
    </source>
</evidence>
<feature type="domain" description="Methylamine utilisation protein MauE" evidence="6">
    <location>
        <begin position="14"/>
        <end position="149"/>
    </location>
</feature>
<comment type="caution">
    <text evidence="7">The sequence shown here is derived from an EMBL/GenBank/DDBJ whole genome shotgun (WGS) entry which is preliminary data.</text>
</comment>
<dbReference type="EMBL" id="PTJE01000003">
    <property type="protein sequence ID" value="PPK95076.1"/>
    <property type="molecule type" value="Genomic_DNA"/>
</dbReference>
<feature type="transmembrane region" description="Helical" evidence="5">
    <location>
        <begin position="163"/>
        <end position="182"/>
    </location>
</feature>
<reference evidence="7 8" key="1">
    <citation type="submission" date="2018-02" db="EMBL/GenBank/DDBJ databases">
        <title>Genomic Encyclopedia of Archaeal and Bacterial Type Strains, Phase II (KMG-II): from individual species to whole genera.</title>
        <authorList>
            <person name="Goeker M."/>
        </authorList>
    </citation>
    <scope>NUCLEOTIDE SEQUENCE [LARGE SCALE GENOMIC DNA]</scope>
    <source>
        <strain evidence="7 8">DSM 16809</strain>
    </source>
</reference>
<comment type="subcellular location">
    <subcellularLocation>
        <location evidence="1">Membrane</location>
        <topology evidence="1">Multi-pass membrane protein</topology>
    </subcellularLocation>
</comment>
<keyword evidence="2 5" id="KW-0812">Transmembrane</keyword>
<evidence type="ECO:0000256" key="5">
    <source>
        <dbReference type="SAM" id="Phobius"/>
    </source>
</evidence>